<dbReference type="Proteomes" id="UP000299102">
    <property type="component" value="Unassembled WGS sequence"/>
</dbReference>
<name>A0A4C1YV84_EUMVA</name>
<sequence>MRCTLDEQGLQGAGQGSSEWLQISFQRQNRKIENYKPATARSRCPVSTPNGRATVLHKCSVSSDQCSNLCVLCVRVYAEPQLIQEVHRDEPASSFVCRGNNRFCEPLDLVLVSGTAEANDKATKVAFLKIRSVCLLSGVKAEQPRKRALSGQCHNCQLRARVRHCFNPARCIKCLGDHGTAQCTRNKNTDGPPACVLSKQKATRSITWDARVLQKEPPPPEAAAPRRAPARGLVNAKLRPRSGGTTQRSACRETTSNVRRGRFKSTNGNNIKMAVATDDQKLLAMDSVKELKNAVVGPQRQVHNMS</sequence>
<keyword evidence="3" id="KW-1185">Reference proteome</keyword>
<protein>
    <recommendedName>
        <fullName evidence="4">Nucleic-acid-binding protein from transposon X-element</fullName>
    </recommendedName>
</protein>
<evidence type="ECO:0008006" key="4">
    <source>
        <dbReference type="Google" id="ProtNLM"/>
    </source>
</evidence>
<evidence type="ECO:0000256" key="1">
    <source>
        <dbReference type="SAM" id="MobiDB-lite"/>
    </source>
</evidence>
<feature type="compositionally biased region" description="Polar residues" evidence="1">
    <location>
        <begin position="243"/>
        <end position="266"/>
    </location>
</feature>
<reference evidence="2 3" key="1">
    <citation type="journal article" date="2019" name="Commun. Biol.">
        <title>The bagworm genome reveals a unique fibroin gene that provides high tensile strength.</title>
        <authorList>
            <person name="Kono N."/>
            <person name="Nakamura H."/>
            <person name="Ohtoshi R."/>
            <person name="Tomita M."/>
            <person name="Numata K."/>
            <person name="Arakawa K."/>
        </authorList>
    </citation>
    <scope>NUCLEOTIDE SEQUENCE [LARGE SCALE GENOMIC DNA]</scope>
</reference>
<gene>
    <name evidence="2" type="ORF">EVAR_65468_1</name>
</gene>
<evidence type="ECO:0000313" key="3">
    <source>
        <dbReference type="Proteomes" id="UP000299102"/>
    </source>
</evidence>
<evidence type="ECO:0000313" key="2">
    <source>
        <dbReference type="EMBL" id="GBP78724.1"/>
    </source>
</evidence>
<proteinExistence type="predicted"/>
<dbReference type="AlphaFoldDB" id="A0A4C1YV84"/>
<dbReference type="EMBL" id="BGZK01001382">
    <property type="protein sequence ID" value="GBP78724.1"/>
    <property type="molecule type" value="Genomic_DNA"/>
</dbReference>
<organism evidence="2 3">
    <name type="scientific">Eumeta variegata</name>
    <name type="common">Bagworm moth</name>
    <name type="synonym">Eumeta japonica</name>
    <dbReference type="NCBI Taxonomy" id="151549"/>
    <lineage>
        <taxon>Eukaryota</taxon>
        <taxon>Metazoa</taxon>
        <taxon>Ecdysozoa</taxon>
        <taxon>Arthropoda</taxon>
        <taxon>Hexapoda</taxon>
        <taxon>Insecta</taxon>
        <taxon>Pterygota</taxon>
        <taxon>Neoptera</taxon>
        <taxon>Endopterygota</taxon>
        <taxon>Lepidoptera</taxon>
        <taxon>Glossata</taxon>
        <taxon>Ditrysia</taxon>
        <taxon>Tineoidea</taxon>
        <taxon>Psychidae</taxon>
        <taxon>Oiketicinae</taxon>
        <taxon>Eumeta</taxon>
    </lineage>
</organism>
<accession>A0A4C1YV84</accession>
<dbReference type="OrthoDB" id="4506733at2759"/>
<feature type="region of interest" description="Disordered" evidence="1">
    <location>
        <begin position="215"/>
        <end position="266"/>
    </location>
</feature>
<comment type="caution">
    <text evidence="2">The sequence shown here is derived from an EMBL/GenBank/DDBJ whole genome shotgun (WGS) entry which is preliminary data.</text>
</comment>